<dbReference type="SUPFAM" id="SSF46785">
    <property type="entry name" value="Winged helix' DNA-binding domain"/>
    <property type="match status" value="1"/>
</dbReference>
<dbReference type="STRING" id="993692.IV57_GL002064"/>
<dbReference type="GO" id="GO:0003700">
    <property type="term" value="F:DNA-binding transcription factor activity"/>
    <property type="evidence" value="ECO:0007669"/>
    <property type="project" value="InterPro"/>
</dbReference>
<keyword evidence="3" id="KW-0238">DNA-binding</keyword>
<dbReference type="Gene3D" id="1.10.10.10">
    <property type="entry name" value="Winged helix-like DNA-binding domain superfamily/Winged helix DNA-binding domain"/>
    <property type="match status" value="1"/>
</dbReference>
<dbReference type="PRINTS" id="PR00039">
    <property type="entry name" value="HTHLYSR"/>
</dbReference>
<dbReference type="RefSeq" id="WP_057880205.1">
    <property type="nucleotide sequence ID" value="NZ_JQCF01000005.1"/>
</dbReference>
<dbReference type="GO" id="GO:0000976">
    <property type="term" value="F:transcription cis-regulatory region binding"/>
    <property type="evidence" value="ECO:0007669"/>
    <property type="project" value="TreeGrafter"/>
</dbReference>
<keyword evidence="7" id="KW-1185">Reference proteome</keyword>
<dbReference type="SUPFAM" id="SSF53850">
    <property type="entry name" value="Periplasmic binding protein-like II"/>
    <property type="match status" value="1"/>
</dbReference>
<dbReference type="PROSITE" id="PS50931">
    <property type="entry name" value="HTH_LYSR"/>
    <property type="match status" value="1"/>
</dbReference>
<evidence type="ECO:0000313" key="7">
    <source>
        <dbReference type="Proteomes" id="UP000051006"/>
    </source>
</evidence>
<evidence type="ECO:0000313" key="6">
    <source>
        <dbReference type="EMBL" id="KRO00048.1"/>
    </source>
</evidence>
<dbReference type="InterPro" id="IPR036388">
    <property type="entry name" value="WH-like_DNA-bd_sf"/>
</dbReference>
<dbReference type="InterPro" id="IPR005119">
    <property type="entry name" value="LysR_subst-bd"/>
</dbReference>
<accession>A0A0R2LL23</accession>
<keyword evidence="2" id="KW-0805">Transcription regulation</keyword>
<organism evidence="6 7">
    <name type="scientific">Companilactobacillus kimchiensis</name>
    <dbReference type="NCBI Taxonomy" id="993692"/>
    <lineage>
        <taxon>Bacteria</taxon>
        <taxon>Bacillati</taxon>
        <taxon>Bacillota</taxon>
        <taxon>Bacilli</taxon>
        <taxon>Lactobacillales</taxon>
        <taxon>Lactobacillaceae</taxon>
        <taxon>Companilactobacillus</taxon>
    </lineage>
</organism>
<dbReference type="AlphaFoldDB" id="A0A0R2LL23"/>
<feature type="domain" description="HTH lysR-type" evidence="5">
    <location>
        <begin position="1"/>
        <end position="58"/>
    </location>
</feature>
<dbReference type="EMBL" id="JQCF01000005">
    <property type="protein sequence ID" value="KRO00048.1"/>
    <property type="molecule type" value="Genomic_DNA"/>
</dbReference>
<evidence type="ECO:0000259" key="5">
    <source>
        <dbReference type="PROSITE" id="PS50931"/>
    </source>
</evidence>
<name>A0A0R2LL23_9LACO</name>
<evidence type="ECO:0000256" key="2">
    <source>
        <dbReference type="ARBA" id="ARBA00023015"/>
    </source>
</evidence>
<dbReference type="Proteomes" id="UP000051006">
    <property type="component" value="Unassembled WGS sequence"/>
</dbReference>
<evidence type="ECO:0000256" key="4">
    <source>
        <dbReference type="ARBA" id="ARBA00023163"/>
    </source>
</evidence>
<dbReference type="Gene3D" id="3.40.190.290">
    <property type="match status" value="1"/>
</dbReference>
<sequence length="277" mass="31856">MFRDIIAFQKVYETRSITRAAKDLYVTQPTVSLQIKRLEEDLGVQLFKRNGNKGLIPTENANRFYRDSQLVLNGWENSLNHLVKKHRSNRVKCVIGASPTTANHVLPPLMNSLKNYFDRFDFELITADSEKILEEITKREIDFGIVEKPIVTHLIEQVPFASDELVLAGDADNPEWIIGKPGSTQREYTDKYFNEHHIRPTKVIKVNDNNMIIKLVSRGIGRAIVSKRSITDTLLPYEQLSNDFCNQFYLINPKTANSNEIQKLIALVKTLLPQLRF</sequence>
<dbReference type="PANTHER" id="PTHR30126:SF40">
    <property type="entry name" value="HTH-TYPE TRANSCRIPTIONAL REGULATOR GLTR"/>
    <property type="match status" value="1"/>
</dbReference>
<dbReference type="InterPro" id="IPR000847">
    <property type="entry name" value="LysR_HTH_N"/>
</dbReference>
<comment type="similarity">
    <text evidence="1">Belongs to the LysR transcriptional regulatory family.</text>
</comment>
<comment type="caution">
    <text evidence="6">The sequence shown here is derived from an EMBL/GenBank/DDBJ whole genome shotgun (WGS) entry which is preliminary data.</text>
</comment>
<dbReference type="InterPro" id="IPR036390">
    <property type="entry name" value="WH_DNA-bd_sf"/>
</dbReference>
<protein>
    <submittedName>
        <fullName evidence="6">Transcriptional regulator</fullName>
    </submittedName>
</protein>
<proteinExistence type="inferred from homology"/>
<gene>
    <name evidence="6" type="ORF">IV57_GL002064</name>
</gene>
<dbReference type="Pfam" id="PF00126">
    <property type="entry name" value="HTH_1"/>
    <property type="match status" value="1"/>
</dbReference>
<evidence type="ECO:0000256" key="1">
    <source>
        <dbReference type="ARBA" id="ARBA00009437"/>
    </source>
</evidence>
<keyword evidence="4" id="KW-0804">Transcription</keyword>
<dbReference type="PANTHER" id="PTHR30126">
    <property type="entry name" value="HTH-TYPE TRANSCRIPTIONAL REGULATOR"/>
    <property type="match status" value="1"/>
</dbReference>
<dbReference type="Pfam" id="PF03466">
    <property type="entry name" value="LysR_substrate"/>
    <property type="match status" value="1"/>
</dbReference>
<reference evidence="6 7" key="1">
    <citation type="journal article" date="2015" name="Genome Announc.">
        <title>Expanding the biotechnology potential of lactobacilli through comparative genomics of 213 strains and associated genera.</title>
        <authorList>
            <person name="Sun Z."/>
            <person name="Harris H.M."/>
            <person name="McCann A."/>
            <person name="Guo C."/>
            <person name="Argimon S."/>
            <person name="Zhang W."/>
            <person name="Yang X."/>
            <person name="Jeffery I.B."/>
            <person name="Cooney J.C."/>
            <person name="Kagawa T.F."/>
            <person name="Liu W."/>
            <person name="Song Y."/>
            <person name="Salvetti E."/>
            <person name="Wrobel A."/>
            <person name="Rasinkangas P."/>
            <person name="Parkhill J."/>
            <person name="Rea M.C."/>
            <person name="O'Sullivan O."/>
            <person name="Ritari J."/>
            <person name="Douillard F.P."/>
            <person name="Paul Ross R."/>
            <person name="Yang R."/>
            <person name="Briner A.E."/>
            <person name="Felis G.E."/>
            <person name="de Vos W.M."/>
            <person name="Barrangou R."/>
            <person name="Klaenhammer T.R."/>
            <person name="Caufield P.W."/>
            <person name="Cui Y."/>
            <person name="Zhang H."/>
            <person name="O'Toole P.W."/>
        </authorList>
    </citation>
    <scope>NUCLEOTIDE SEQUENCE [LARGE SCALE GENOMIC DNA]</scope>
    <source>
        <strain evidence="6 7">DSM 24716</strain>
    </source>
</reference>
<dbReference type="PATRIC" id="fig|993692.3.peg.2096"/>
<evidence type="ECO:0000256" key="3">
    <source>
        <dbReference type="ARBA" id="ARBA00023125"/>
    </source>
</evidence>